<sequence>MTMCQGNRLYGCCFQTCPSLGTTKRTVIFFLSLTKKITANEVSSPSLDVIFIRYKQLIQRLPDGCVVISVGDAACRRYRCQK</sequence>
<keyword evidence="1" id="KW-1185">Reference proteome</keyword>
<dbReference type="WBParaSite" id="PEQ_0001283601-mRNA-1">
    <property type="protein sequence ID" value="PEQ_0001283601-mRNA-1"/>
    <property type="gene ID" value="PEQ_0001283601"/>
</dbReference>
<dbReference type="AlphaFoldDB" id="A0A914SFP9"/>
<reference evidence="2" key="1">
    <citation type="submission" date="2022-11" db="UniProtKB">
        <authorList>
            <consortium name="WormBaseParasite"/>
        </authorList>
    </citation>
    <scope>IDENTIFICATION</scope>
</reference>
<organism evidence="1 2">
    <name type="scientific">Parascaris equorum</name>
    <name type="common">Equine roundworm</name>
    <dbReference type="NCBI Taxonomy" id="6256"/>
    <lineage>
        <taxon>Eukaryota</taxon>
        <taxon>Metazoa</taxon>
        <taxon>Ecdysozoa</taxon>
        <taxon>Nematoda</taxon>
        <taxon>Chromadorea</taxon>
        <taxon>Rhabditida</taxon>
        <taxon>Spirurina</taxon>
        <taxon>Ascaridomorpha</taxon>
        <taxon>Ascaridoidea</taxon>
        <taxon>Ascarididae</taxon>
        <taxon>Parascaris</taxon>
    </lineage>
</organism>
<accession>A0A914SFP9</accession>
<evidence type="ECO:0000313" key="1">
    <source>
        <dbReference type="Proteomes" id="UP000887564"/>
    </source>
</evidence>
<evidence type="ECO:0000313" key="2">
    <source>
        <dbReference type="WBParaSite" id="PEQ_0001283601-mRNA-1"/>
    </source>
</evidence>
<proteinExistence type="predicted"/>
<protein>
    <submittedName>
        <fullName evidence="2">Uncharacterized protein</fullName>
    </submittedName>
</protein>
<dbReference type="Proteomes" id="UP000887564">
    <property type="component" value="Unplaced"/>
</dbReference>
<name>A0A914SFP9_PAREQ</name>